<name>A0A4P6YU37_9LACO</name>
<dbReference type="KEGG" id="wei:EQG49_07050"/>
<dbReference type="EMBL" id="CP037940">
    <property type="protein sequence ID" value="QBO36232.1"/>
    <property type="molecule type" value="Genomic_DNA"/>
</dbReference>
<reference evidence="5" key="1">
    <citation type="submission" date="2019-03" db="EMBL/GenBank/DDBJ databases">
        <title>Weissella sp. 26KH-42 Genome sequencing.</title>
        <authorList>
            <person name="Heo J."/>
            <person name="Kim S.-J."/>
            <person name="Kim J.-S."/>
            <person name="Hong S.-B."/>
            <person name="Kwon S.-W."/>
        </authorList>
    </citation>
    <scope>NUCLEOTIDE SEQUENCE [LARGE SCALE GENOMIC DNA]</scope>
    <source>
        <strain evidence="5">26KH-42</strain>
    </source>
</reference>
<dbReference type="AlphaFoldDB" id="A0A4P6YU37"/>
<dbReference type="GO" id="GO:0006270">
    <property type="term" value="P:DNA replication initiation"/>
    <property type="evidence" value="ECO:0007669"/>
    <property type="project" value="InterPro"/>
</dbReference>
<evidence type="ECO:0000256" key="2">
    <source>
        <dbReference type="SAM" id="MobiDB-lite"/>
    </source>
</evidence>
<proteinExistence type="inferred from homology"/>
<feature type="domain" description="Initiator Rep protein WH1" evidence="3">
    <location>
        <begin position="31"/>
        <end position="181"/>
    </location>
</feature>
<dbReference type="SUPFAM" id="SSF46785">
    <property type="entry name" value="Winged helix' DNA-binding domain"/>
    <property type="match status" value="2"/>
</dbReference>
<evidence type="ECO:0000259" key="3">
    <source>
        <dbReference type="Pfam" id="PF01051"/>
    </source>
</evidence>
<feature type="region of interest" description="Disordered" evidence="2">
    <location>
        <begin position="363"/>
        <end position="387"/>
    </location>
</feature>
<dbReference type="OrthoDB" id="2315881at2"/>
<dbReference type="RefSeq" id="WP_133363310.1">
    <property type="nucleotide sequence ID" value="NZ_CP037940.1"/>
</dbReference>
<evidence type="ECO:0000313" key="5">
    <source>
        <dbReference type="Proteomes" id="UP000292886"/>
    </source>
</evidence>
<accession>A0A4P6YU37</accession>
<dbReference type="GO" id="GO:0003887">
    <property type="term" value="F:DNA-directed DNA polymerase activity"/>
    <property type="evidence" value="ECO:0007669"/>
    <property type="project" value="InterPro"/>
</dbReference>
<evidence type="ECO:0000256" key="1">
    <source>
        <dbReference type="ARBA" id="ARBA00038283"/>
    </source>
</evidence>
<dbReference type="InterPro" id="IPR036390">
    <property type="entry name" value="WH_DNA-bd_sf"/>
</dbReference>
<dbReference type="InterPro" id="IPR000525">
    <property type="entry name" value="Initiator_Rep_WH1"/>
</dbReference>
<comment type="similarity">
    <text evidence="1">Belongs to the initiator RepB protein family.</text>
</comment>
<gene>
    <name evidence="4" type="ORF">EQG49_07050</name>
</gene>
<organism evidence="4 5">
    <name type="scientific">Periweissella cryptocerci</name>
    <dbReference type="NCBI Taxonomy" id="2506420"/>
    <lineage>
        <taxon>Bacteria</taxon>
        <taxon>Bacillati</taxon>
        <taxon>Bacillota</taxon>
        <taxon>Bacilli</taxon>
        <taxon>Lactobacillales</taxon>
        <taxon>Lactobacillaceae</taxon>
        <taxon>Periweissella</taxon>
    </lineage>
</organism>
<dbReference type="InterPro" id="IPR036388">
    <property type="entry name" value="WH-like_DNA-bd_sf"/>
</dbReference>
<evidence type="ECO:0000313" key="4">
    <source>
        <dbReference type="EMBL" id="QBO36232.1"/>
    </source>
</evidence>
<keyword evidence="5" id="KW-1185">Reference proteome</keyword>
<protein>
    <submittedName>
        <fullName evidence="4">RepB family plasmid replication initiator protein</fullName>
    </submittedName>
</protein>
<dbReference type="Gene3D" id="1.10.10.10">
    <property type="entry name" value="Winged helix-like DNA-binding domain superfamily/Winged helix DNA-binding domain"/>
    <property type="match status" value="2"/>
</dbReference>
<dbReference type="Pfam" id="PF01051">
    <property type="entry name" value="Rep3_N"/>
    <property type="match status" value="1"/>
</dbReference>
<dbReference type="Pfam" id="PF21205">
    <property type="entry name" value="Rep3_C"/>
    <property type="match status" value="1"/>
</dbReference>
<sequence>MKVTRLSDNQQSLFEVVEVQTAEVQLARQTTKSNAMIQTSKHDLSDKQIKIVDYLISKINRDDEGFDTVWTNINELNRVLKFGQGTANINSTKEAIKSLFGMTVTFVEDEGERTVSWLDEMFVYTTKVDDVAGKHKKNDVRLRLKPDLAPYVLNQRSHFTSYRLGEEVDIRGRYALLLFQLGKSAINAAGQNDGTGAVIFTVAEIMNYFLKKGTTYAWSNFNQRVLKTAVREVEHKTDMRIEIQTILNGREVVEVAIGFRTNSADAPVITAIEYDGMDNPEDQLRQLISVYPRVDANSEKNALIELVGLVNQGVKYEDILQGATNYAVVVKAPDFKSQFTHGLVRFLAEREFMAYLVTKPHRTRETAPKYPKSATSATADMKEKKQAVADRLHALRGHKESD</sequence>
<dbReference type="Proteomes" id="UP000292886">
    <property type="component" value="Chromosome"/>
</dbReference>